<evidence type="ECO:0000256" key="2">
    <source>
        <dbReference type="SAM" id="Phobius"/>
    </source>
</evidence>
<name>A0A2U1P5U1_ARTAN</name>
<dbReference type="Proteomes" id="UP000245207">
    <property type="component" value="Unassembled WGS sequence"/>
</dbReference>
<dbReference type="Gene3D" id="2.30.180.10">
    <property type="entry name" value="FAS1 domain"/>
    <property type="match status" value="1"/>
</dbReference>
<keyword evidence="2" id="KW-1133">Transmembrane helix</keyword>
<protein>
    <submittedName>
        <fullName evidence="4">FAS1 domain-containing protein</fullName>
    </submittedName>
</protein>
<keyword evidence="2" id="KW-0472">Membrane</keyword>
<dbReference type="PROSITE" id="PS50213">
    <property type="entry name" value="FAS1"/>
    <property type="match status" value="1"/>
</dbReference>
<comment type="similarity">
    <text evidence="1">Belongs to the fasciclin-like AGP family.</text>
</comment>
<keyword evidence="5" id="KW-1185">Reference proteome</keyword>
<organism evidence="4 5">
    <name type="scientific">Artemisia annua</name>
    <name type="common">Sweet wormwood</name>
    <dbReference type="NCBI Taxonomy" id="35608"/>
    <lineage>
        <taxon>Eukaryota</taxon>
        <taxon>Viridiplantae</taxon>
        <taxon>Streptophyta</taxon>
        <taxon>Embryophyta</taxon>
        <taxon>Tracheophyta</taxon>
        <taxon>Spermatophyta</taxon>
        <taxon>Magnoliopsida</taxon>
        <taxon>eudicotyledons</taxon>
        <taxon>Gunneridae</taxon>
        <taxon>Pentapetalae</taxon>
        <taxon>asterids</taxon>
        <taxon>campanulids</taxon>
        <taxon>Asterales</taxon>
        <taxon>Asteraceae</taxon>
        <taxon>Asteroideae</taxon>
        <taxon>Anthemideae</taxon>
        <taxon>Artemisiinae</taxon>
        <taxon>Artemisia</taxon>
    </lineage>
</organism>
<dbReference type="PANTHER" id="PTHR33985:SF19">
    <property type="entry name" value="FASCICLIN-LIKE ARABINOGALACTAN PROTEIN 21"/>
    <property type="match status" value="1"/>
</dbReference>
<dbReference type="AlphaFoldDB" id="A0A2U1P5U1"/>
<evidence type="ECO:0000256" key="1">
    <source>
        <dbReference type="ARBA" id="ARBA00007843"/>
    </source>
</evidence>
<keyword evidence="2" id="KW-0812">Transmembrane</keyword>
<reference evidence="4 5" key="1">
    <citation type="journal article" date="2018" name="Mol. Plant">
        <title>The genome of Artemisia annua provides insight into the evolution of Asteraceae family and artemisinin biosynthesis.</title>
        <authorList>
            <person name="Shen Q."/>
            <person name="Zhang L."/>
            <person name="Liao Z."/>
            <person name="Wang S."/>
            <person name="Yan T."/>
            <person name="Shi P."/>
            <person name="Liu M."/>
            <person name="Fu X."/>
            <person name="Pan Q."/>
            <person name="Wang Y."/>
            <person name="Lv Z."/>
            <person name="Lu X."/>
            <person name="Zhang F."/>
            <person name="Jiang W."/>
            <person name="Ma Y."/>
            <person name="Chen M."/>
            <person name="Hao X."/>
            <person name="Li L."/>
            <person name="Tang Y."/>
            <person name="Lv G."/>
            <person name="Zhou Y."/>
            <person name="Sun X."/>
            <person name="Brodelius P.E."/>
            <person name="Rose J.K.C."/>
            <person name="Tang K."/>
        </authorList>
    </citation>
    <scope>NUCLEOTIDE SEQUENCE [LARGE SCALE GENOMIC DNA]</scope>
    <source>
        <strain evidence="5">cv. Huhao1</strain>
        <tissue evidence="4">Leaf</tissue>
    </source>
</reference>
<comment type="caution">
    <text evidence="4">The sequence shown here is derived from an EMBL/GenBank/DDBJ whole genome shotgun (WGS) entry which is preliminary data.</text>
</comment>
<gene>
    <name evidence="4" type="ORF">CTI12_AA191390</name>
</gene>
<dbReference type="InterPro" id="IPR052806">
    <property type="entry name" value="Fasciclin-like_AGP"/>
</dbReference>
<dbReference type="EMBL" id="PKPP01001640">
    <property type="protein sequence ID" value="PWA81047.1"/>
    <property type="molecule type" value="Genomic_DNA"/>
</dbReference>
<dbReference type="OrthoDB" id="1525874at2759"/>
<dbReference type="SMART" id="SM00554">
    <property type="entry name" value="FAS1"/>
    <property type="match status" value="2"/>
</dbReference>
<evidence type="ECO:0000313" key="5">
    <source>
        <dbReference type="Proteomes" id="UP000245207"/>
    </source>
</evidence>
<dbReference type="InterPro" id="IPR036378">
    <property type="entry name" value="FAS1_dom_sf"/>
</dbReference>
<dbReference type="STRING" id="35608.A0A2U1P5U1"/>
<dbReference type="InterPro" id="IPR000782">
    <property type="entry name" value="FAS1_domain"/>
</dbReference>
<feature type="domain" description="FAS1" evidence="3">
    <location>
        <begin position="210"/>
        <end position="355"/>
    </location>
</feature>
<accession>A0A2U1P5U1</accession>
<dbReference type="SUPFAM" id="SSF82153">
    <property type="entry name" value="FAS1 domain"/>
    <property type="match status" value="2"/>
</dbReference>
<evidence type="ECO:0000313" key="4">
    <source>
        <dbReference type="EMBL" id="PWA81047.1"/>
    </source>
</evidence>
<sequence length="366" mass="40276">MVKKSVFLIIATVILAGIIAIAINAYIHHHHNHHNNHHTPTTPTTPLDDFPSNASLYLRSNGYSFIATLLHISPDLFLSTPESTIFAIPDSAMSNLSIPPYMTVQLITYHTLPNKFTFQDLLNKPLNTCFVTMFQGQKVSITRKDAKTGSLEVNNVLVTHPDMFLHEKVAIHGVNGPFASFKFHQEINELPICYKNISDGNSTIASVGSINSRLDLIKLRGEFKMLVKYLTQSGYAPFAFGLFNVLDGIVKDHPDLHTMTIFAPPVVEVMEMPSNVVNKFMRSHIVPKKHSFKHLASLPQGASIKSLCPGKEVEITSSVVGSLEDELLSINRVAITAPDLLVSKSFVVHGIAQAFPMDGVSKAVSL</sequence>
<evidence type="ECO:0000259" key="3">
    <source>
        <dbReference type="PROSITE" id="PS50213"/>
    </source>
</evidence>
<feature type="transmembrane region" description="Helical" evidence="2">
    <location>
        <begin position="6"/>
        <end position="27"/>
    </location>
</feature>
<proteinExistence type="inferred from homology"/>
<dbReference type="PANTHER" id="PTHR33985">
    <property type="entry name" value="OS02G0491300 PROTEIN-RELATED"/>
    <property type="match status" value="1"/>
</dbReference>